<dbReference type="PANTHER" id="PTHR33449">
    <property type="entry name" value="NUCLEOID-ASSOCIATED PROTEIN YBAB"/>
    <property type="match status" value="1"/>
</dbReference>
<evidence type="ECO:0000313" key="7">
    <source>
        <dbReference type="EMBL" id="PIN18427.1"/>
    </source>
</evidence>
<accession>A0A2G9HLM5</accession>
<keyword evidence="4" id="KW-0809">Transit peptide</keyword>
<proteinExistence type="inferred from homology"/>
<comment type="similarity">
    <text evidence="6">Belongs to the YbaB/EbfC family.</text>
</comment>
<evidence type="ECO:0000256" key="5">
    <source>
        <dbReference type="ARBA" id="ARBA00023125"/>
    </source>
</evidence>
<evidence type="ECO:0000256" key="3">
    <source>
        <dbReference type="ARBA" id="ARBA00022640"/>
    </source>
</evidence>
<dbReference type="InterPro" id="IPR036894">
    <property type="entry name" value="YbaB-like_sf"/>
</dbReference>
<protein>
    <submittedName>
        <fullName evidence="7">Uncharacterized protein</fullName>
    </submittedName>
</protein>
<sequence>MEKASLTLLTFNQGKIHQNANLVGHPNLPWQASRIGRGRRSLRVQGLFGGKKDNNDKNNKGSKVGMLRNMQNRYETVIKAQMIVQLRQAEFDGYCEDELIKAILSGNQQPMHIEITEAAMELGPEKLSLLMTEAYKDAHQNSVQAMKERTNSLAQSLRMPPSLGEGPK</sequence>
<dbReference type="EMBL" id="NKXS01001465">
    <property type="protein sequence ID" value="PIN18427.1"/>
    <property type="molecule type" value="Genomic_DNA"/>
</dbReference>
<dbReference type="OrthoDB" id="2020094at2759"/>
<evidence type="ECO:0000313" key="8">
    <source>
        <dbReference type="Proteomes" id="UP000231279"/>
    </source>
</evidence>
<dbReference type="STRING" id="429701.A0A2G9HLM5"/>
<dbReference type="Gene3D" id="3.30.1310.10">
    <property type="entry name" value="Nucleoid-associated protein YbaB-like domain"/>
    <property type="match status" value="1"/>
</dbReference>
<evidence type="ECO:0000256" key="1">
    <source>
        <dbReference type="ARBA" id="ARBA00004229"/>
    </source>
</evidence>
<evidence type="ECO:0000256" key="4">
    <source>
        <dbReference type="ARBA" id="ARBA00022946"/>
    </source>
</evidence>
<comment type="subcellular location">
    <subcellularLocation>
        <location evidence="1">Plastid</location>
        <location evidence="1">Chloroplast</location>
    </subcellularLocation>
</comment>
<dbReference type="AlphaFoldDB" id="A0A2G9HLM5"/>
<dbReference type="SUPFAM" id="SSF82607">
    <property type="entry name" value="YbaB-like"/>
    <property type="match status" value="1"/>
</dbReference>
<dbReference type="InterPro" id="IPR004401">
    <property type="entry name" value="YbaB/EbfC"/>
</dbReference>
<organism evidence="7 8">
    <name type="scientific">Handroanthus impetiginosus</name>
    <dbReference type="NCBI Taxonomy" id="429701"/>
    <lineage>
        <taxon>Eukaryota</taxon>
        <taxon>Viridiplantae</taxon>
        <taxon>Streptophyta</taxon>
        <taxon>Embryophyta</taxon>
        <taxon>Tracheophyta</taxon>
        <taxon>Spermatophyta</taxon>
        <taxon>Magnoliopsida</taxon>
        <taxon>eudicotyledons</taxon>
        <taxon>Gunneridae</taxon>
        <taxon>Pentapetalae</taxon>
        <taxon>asterids</taxon>
        <taxon>lamiids</taxon>
        <taxon>Lamiales</taxon>
        <taxon>Bignoniaceae</taxon>
        <taxon>Crescentiina</taxon>
        <taxon>Tabebuia alliance</taxon>
        <taxon>Handroanthus</taxon>
    </lineage>
</organism>
<dbReference type="GO" id="GO:0003677">
    <property type="term" value="F:DNA binding"/>
    <property type="evidence" value="ECO:0007669"/>
    <property type="project" value="UniProtKB-KW"/>
</dbReference>
<keyword evidence="8" id="KW-1185">Reference proteome</keyword>
<dbReference type="FunFam" id="3.30.1310.10:FF:000004">
    <property type="entry name" value="Nucleoid-associated protein, chloroplastic"/>
    <property type="match status" value="1"/>
</dbReference>
<keyword evidence="3" id="KW-0934">Plastid</keyword>
<keyword evidence="5" id="KW-0238">DNA-binding</keyword>
<keyword evidence="2" id="KW-0150">Chloroplast</keyword>
<reference evidence="8" key="1">
    <citation type="journal article" date="2018" name="Gigascience">
        <title>Genome assembly of the Pink Ipe (Handroanthus impetiginosus, Bignoniaceae), a highly valued, ecologically keystone Neotropical timber forest tree.</title>
        <authorList>
            <person name="Silva-Junior O.B."/>
            <person name="Grattapaglia D."/>
            <person name="Novaes E."/>
            <person name="Collevatti R.G."/>
        </authorList>
    </citation>
    <scope>NUCLEOTIDE SEQUENCE [LARGE SCALE GENOMIC DNA]</scope>
    <source>
        <strain evidence="8">cv. UFG-1</strain>
    </source>
</reference>
<dbReference type="Proteomes" id="UP000231279">
    <property type="component" value="Unassembled WGS sequence"/>
</dbReference>
<evidence type="ECO:0000256" key="6">
    <source>
        <dbReference type="ARBA" id="ARBA00061665"/>
    </source>
</evidence>
<dbReference type="GO" id="GO:0009507">
    <property type="term" value="C:chloroplast"/>
    <property type="evidence" value="ECO:0007669"/>
    <property type="project" value="UniProtKB-SubCell"/>
</dbReference>
<name>A0A2G9HLM5_9LAMI</name>
<evidence type="ECO:0000256" key="2">
    <source>
        <dbReference type="ARBA" id="ARBA00022528"/>
    </source>
</evidence>
<comment type="caution">
    <text evidence="7">The sequence shown here is derived from an EMBL/GenBank/DDBJ whole genome shotgun (WGS) entry which is preliminary data.</text>
</comment>
<gene>
    <name evidence="7" type="ORF">CDL12_08901</name>
</gene>
<dbReference type="PANTHER" id="PTHR33449:SF1">
    <property type="entry name" value="NUCLEOID-ASSOCIATED PROTEIN YBAB"/>
    <property type="match status" value="1"/>
</dbReference>
<dbReference type="Pfam" id="PF02575">
    <property type="entry name" value="YbaB_DNA_bd"/>
    <property type="match status" value="1"/>
</dbReference>